<dbReference type="Proteomes" id="UP000694388">
    <property type="component" value="Unplaced"/>
</dbReference>
<dbReference type="GO" id="GO:0031012">
    <property type="term" value="C:extracellular matrix"/>
    <property type="evidence" value="ECO:0007669"/>
    <property type="project" value="UniProtKB-ARBA"/>
</dbReference>
<dbReference type="Gene3D" id="6.20.200.20">
    <property type="match status" value="1"/>
</dbReference>
<dbReference type="PROSITE" id="PS50835">
    <property type="entry name" value="IG_LIKE"/>
    <property type="match status" value="4"/>
</dbReference>
<comment type="cofactor">
    <cofactor evidence="1">
        <name>heme b</name>
        <dbReference type="ChEBI" id="CHEBI:60344"/>
    </cofactor>
</comment>
<evidence type="ECO:0000259" key="20">
    <source>
        <dbReference type="PROSITE" id="PS50184"/>
    </source>
</evidence>
<dbReference type="FunFam" id="2.60.40.10:FF:000282">
    <property type="entry name" value="peroxidasin homolog"/>
    <property type="match status" value="1"/>
</dbReference>
<evidence type="ECO:0000256" key="5">
    <source>
        <dbReference type="ARBA" id="ARBA00022614"/>
    </source>
</evidence>
<feature type="domain" description="Ig-like" evidence="21">
    <location>
        <begin position="526"/>
        <end position="611"/>
    </location>
</feature>
<dbReference type="InterPro" id="IPR010255">
    <property type="entry name" value="Haem_peroxidase_sf"/>
</dbReference>
<feature type="chain" id="PRO_5034990788" evidence="19">
    <location>
        <begin position="30"/>
        <end position="1491"/>
    </location>
</feature>
<proteinExistence type="inferred from homology"/>
<dbReference type="GeneTree" id="ENSGT00940000157666"/>
<evidence type="ECO:0000256" key="7">
    <source>
        <dbReference type="ARBA" id="ARBA00022723"/>
    </source>
</evidence>
<dbReference type="InterPro" id="IPR003591">
    <property type="entry name" value="Leu-rich_rpt_typical-subtyp"/>
</dbReference>
<keyword evidence="6 18" id="KW-0349">Heme</keyword>
<dbReference type="PROSITE" id="PS01208">
    <property type="entry name" value="VWFC_1"/>
    <property type="match status" value="1"/>
</dbReference>
<evidence type="ECO:0000256" key="19">
    <source>
        <dbReference type="SAM" id="SignalP"/>
    </source>
</evidence>
<evidence type="ECO:0000313" key="23">
    <source>
        <dbReference type="Proteomes" id="UP000694388"/>
    </source>
</evidence>
<evidence type="ECO:0000256" key="13">
    <source>
        <dbReference type="ARBA" id="ARBA00023004"/>
    </source>
</evidence>
<dbReference type="Pfam" id="PF03098">
    <property type="entry name" value="An_peroxidase"/>
    <property type="match status" value="1"/>
</dbReference>
<evidence type="ECO:0000256" key="9">
    <source>
        <dbReference type="ARBA" id="ARBA00022737"/>
    </source>
</evidence>
<keyword evidence="7 18" id="KW-0479">Metal-binding</keyword>
<dbReference type="InterPro" id="IPR037120">
    <property type="entry name" value="Haem_peroxidase_sf_animal"/>
</dbReference>
<feature type="domain" description="Ig-like" evidence="21">
    <location>
        <begin position="434"/>
        <end position="519"/>
    </location>
</feature>
<dbReference type="Gene3D" id="2.60.40.10">
    <property type="entry name" value="Immunoglobulins"/>
    <property type="match status" value="4"/>
</dbReference>
<feature type="signal peptide" evidence="19">
    <location>
        <begin position="1"/>
        <end position="29"/>
    </location>
</feature>
<dbReference type="SMART" id="SM00369">
    <property type="entry name" value="LRR_TYP"/>
    <property type="match status" value="5"/>
</dbReference>
<keyword evidence="8 19" id="KW-0732">Signal</keyword>
<dbReference type="InterPro" id="IPR001007">
    <property type="entry name" value="VWF_dom"/>
</dbReference>
<accession>A0A8C4R4I1</accession>
<dbReference type="SMART" id="SM00408">
    <property type="entry name" value="IGc2"/>
    <property type="match status" value="4"/>
</dbReference>
<dbReference type="InterPro" id="IPR000483">
    <property type="entry name" value="Cys-rich_flank_reg_C"/>
</dbReference>
<keyword evidence="10" id="KW-0256">Endoplasmic reticulum</keyword>
<keyword evidence="15" id="KW-0325">Glycoprotein</keyword>
<evidence type="ECO:0000256" key="10">
    <source>
        <dbReference type="ARBA" id="ARBA00022824"/>
    </source>
</evidence>
<feature type="domain" description="VWFC" evidence="20">
    <location>
        <begin position="1419"/>
        <end position="1476"/>
    </location>
</feature>
<dbReference type="GO" id="GO:0070831">
    <property type="term" value="P:basement membrane assembly"/>
    <property type="evidence" value="ECO:0007669"/>
    <property type="project" value="UniProtKB-ARBA"/>
</dbReference>
<dbReference type="GO" id="GO:0005615">
    <property type="term" value="C:extracellular space"/>
    <property type="evidence" value="ECO:0007669"/>
    <property type="project" value="TreeGrafter"/>
</dbReference>
<keyword evidence="4" id="KW-0964">Secreted</keyword>
<dbReference type="FunFam" id="1.10.640.10:FF:000001">
    <property type="entry name" value="Peroxidasin homolog"/>
    <property type="match status" value="1"/>
</dbReference>
<evidence type="ECO:0000259" key="21">
    <source>
        <dbReference type="PROSITE" id="PS50835"/>
    </source>
</evidence>
<dbReference type="InterPro" id="IPR019791">
    <property type="entry name" value="Haem_peroxidase_animal"/>
</dbReference>
<dbReference type="SUPFAM" id="SSF57603">
    <property type="entry name" value="FnI-like domain"/>
    <property type="match status" value="1"/>
</dbReference>
<dbReference type="InterPro" id="IPR032675">
    <property type="entry name" value="LRR_dom_sf"/>
</dbReference>
<evidence type="ECO:0000256" key="17">
    <source>
        <dbReference type="ARBA" id="ARBA00061342"/>
    </source>
</evidence>
<evidence type="ECO:0000256" key="11">
    <source>
        <dbReference type="ARBA" id="ARBA00022837"/>
    </source>
</evidence>
<dbReference type="FunFam" id="2.60.40.10:FF:000163">
    <property type="entry name" value="peroxidasin homolog"/>
    <property type="match status" value="1"/>
</dbReference>
<evidence type="ECO:0000256" key="8">
    <source>
        <dbReference type="ARBA" id="ARBA00022729"/>
    </source>
</evidence>
<dbReference type="PROSITE" id="PS51450">
    <property type="entry name" value="LRR"/>
    <property type="match status" value="2"/>
</dbReference>
<protein>
    <submittedName>
        <fullName evidence="22">Peroxidasin</fullName>
    </submittedName>
</protein>
<dbReference type="GO" id="GO:0048731">
    <property type="term" value="P:system development"/>
    <property type="evidence" value="ECO:0007669"/>
    <property type="project" value="UniProtKB-ARBA"/>
</dbReference>
<dbReference type="SUPFAM" id="SSF48726">
    <property type="entry name" value="Immunoglobulin"/>
    <property type="match status" value="4"/>
</dbReference>
<dbReference type="GO" id="GO:0004601">
    <property type="term" value="F:peroxidase activity"/>
    <property type="evidence" value="ECO:0007669"/>
    <property type="project" value="InterPro"/>
</dbReference>
<evidence type="ECO:0000256" key="4">
    <source>
        <dbReference type="ARBA" id="ARBA00022525"/>
    </source>
</evidence>
<dbReference type="FunFam" id="2.60.40.10:FF:000032">
    <property type="entry name" value="palladin isoform X1"/>
    <property type="match status" value="1"/>
</dbReference>
<keyword evidence="11" id="KW-0106">Calcium</keyword>
<feature type="domain" description="Ig-like" evidence="21">
    <location>
        <begin position="343"/>
        <end position="429"/>
    </location>
</feature>
<dbReference type="InterPro" id="IPR003599">
    <property type="entry name" value="Ig_sub"/>
</dbReference>
<dbReference type="GO" id="GO:0020037">
    <property type="term" value="F:heme binding"/>
    <property type="evidence" value="ECO:0007669"/>
    <property type="project" value="InterPro"/>
</dbReference>
<dbReference type="Gene3D" id="3.80.10.10">
    <property type="entry name" value="Ribonuclease Inhibitor"/>
    <property type="match status" value="1"/>
</dbReference>
<sequence>MGCGPAGSLPGSLCLLFLLCLSARPRGTALACPERCLCFRSTVRCMHLRLERVPEAIGPQTSILDLRFNRIKEIFPGAFGQLKNLNTLLMNNNQLKEISIGAFEGLENLKYLYLYKNKITTIHRDSFVGLHSLEQLYIHFNLIETLAPDSFRHLPRLERLFLHNNRLRTIPQGTFSKLHLLKRLRLDSNLLVCNCSVLWLAELLREFAFRGETQAAAACDTPRNLHGRSVATITAQELGCTGNFPERPRITSEPQDADISLGNTVYLVCRAEGNPKPEIIWLHNNNELDMSVGRTSLLDDGTLMIQNARESDQGIYQCMARNVLGEAKTQEVLLRHFGAPSVPNFIIRPQNTEVRLGEGVTLECSATGHPPPRITWTLGANSPLPTDRRFSITPSGGFHIAAVTSYDQGQYTCHANNVHGSAQASAQVILQVAPHFTVTPQDQQVMEGSNIDFHCEAQGHPKPIIAWTKAGGPLPSDRRHTVLPNGTLRIMQATLEDQGEYECQIISILGVRRATVMLSMLQTASPVFLHTPTDVTAQAGSNVQVLCSAHGDPPPVVTWTKDGVQLTASGKFDITPEGFLTIHDIGPSDHGRYECVARNPVGSASTSMLLTVQVPQGNRSGDSFVQSSIQEAIWSVDSAINSTRRELFNRQPRTSSDLLALFRYPRDPFTVGRARAGEIFERTLHLIQQHVRRGLSVDLRDSSYHYNDLVSPYYLEVIANLSGCTMHRPMPNCSDMCFHQRYRTHDGTCNNLAHPMRGSSLTSFERLLKPVYDNGFTEPRGMHPERLYNGHRLPTPRRVSTQLIGSEVVTPDNRYTHMLMQWGQFFDHDIDLTVPALSQAGFSDGRHCDESCSNEPPCFPITMPPGDPRHHHRGNAASAHCMLFVRSSPMCGSGMTSLLINSVYPREQINQLTAYLDASNVYGSTVREAESVRDHASQRGLLKRGIVQRTGKSLLPFAEGPPTECLRDERESPIPCFLAGDQRSNEHVGLTAMHTLWLREHNRIATALLQLNSHWDGDTVYHEARKIVGAEMQHITYSHWLPKVLGEEGMRKMGPYMRYNPNVNTGIYNSFATASFRFGHTLINPILQRLNSSFEPIAEGHLPLHKAFFSPFRIVNEGGIDPILRGMFATSGKMRRPTQLLNHELTEHLFHMAHTVALDLAAINVQRGRDHGIPSYNDFRLFCNLSSASSFDDLRQEIRNPEVRERLRSLYGTPLNMDLWPSLIVEDIIDGTLIGPTLMCLLAVQFSRLRDGDRFWYENPGIFTPAQLTEIRQSSLARVLCDNGDDLDRVQPDVFALPEPPNALESCSNLPKVDLRLWQDCCDDCHTRGQFNVLSRRFRTRRSTDFSFPEDKPKEVQSEMNGIKLRQKDDGKGGHPVTMGFRQDGTAIKTLEKFTREVKMNISSLQSKIQELELILQKAGCVASDGTAWPDGASWRDECKICTCQSMQVTCTLQTCPEASCEQPMKVDGHCCPICSEDAKKAHEEFLTRKH</sequence>
<dbReference type="Pfam" id="PF00093">
    <property type="entry name" value="VWC"/>
    <property type="match status" value="1"/>
</dbReference>
<dbReference type="PROSITE" id="PS50292">
    <property type="entry name" value="PEROXIDASE_3"/>
    <property type="match status" value="1"/>
</dbReference>
<feature type="domain" description="Ig-like" evidence="21">
    <location>
        <begin position="248"/>
        <end position="335"/>
    </location>
</feature>
<dbReference type="InterPro" id="IPR001611">
    <property type="entry name" value="Leu-rich_rpt"/>
</dbReference>
<dbReference type="InterPro" id="IPR034824">
    <property type="entry name" value="Peroxidasin_peroxidase"/>
</dbReference>
<keyword evidence="14" id="KW-1015">Disulfide bond</keyword>
<feature type="binding site" description="axial binding residue" evidence="18">
    <location>
        <position position="1080"/>
    </location>
    <ligand>
        <name>heme b</name>
        <dbReference type="ChEBI" id="CHEBI:60344"/>
    </ligand>
    <ligandPart>
        <name>Fe</name>
        <dbReference type="ChEBI" id="CHEBI:18248"/>
    </ligandPart>
</feature>
<dbReference type="InterPro" id="IPR036179">
    <property type="entry name" value="Ig-like_dom_sf"/>
</dbReference>
<dbReference type="SMART" id="SM00214">
    <property type="entry name" value="VWC"/>
    <property type="match status" value="1"/>
</dbReference>
<dbReference type="FunFam" id="3.80.10.10:FF:000071">
    <property type="entry name" value="peroxidasin homolog"/>
    <property type="match status" value="1"/>
</dbReference>
<evidence type="ECO:0000256" key="14">
    <source>
        <dbReference type="ARBA" id="ARBA00023157"/>
    </source>
</evidence>
<dbReference type="GO" id="GO:0046872">
    <property type="term" value="F:metal ion binding"/>
    <property type="evidence" value="ECO:0007669"/>
    <property type="project" value="UniProtKB-KW"/>
</dbReference>
<dbReference type="GO" id="GO:0006979">
    <property type="term" value="P:response to oxidative stress"/>
    <property type="evidence" value="ECO:0007669"/>
    <property type="project" value="InterPro"/>
</dbReference>
<dbReference type="Pfam" id="PF13855">
    <property type="entry name" value="LRR_8"/>
    <property type="match status" value="1"/>
</dbReference>
<dbReference type="PANTHER" id="PTHR11475">
    <property type="entry name" value="OXIDASE/PEROXIDASE"/>
    <property type="match status" value="1"/>
</dbReference>
<dbReference type="InterPro" id="IPR003598">
    <property type="entry name" value="Ig_sub2"/>
</dbReference>
<dbReference type="FunFam" id="2.60.40.10:FF:000248">
    <property type="entry name" value="peroxidasin homolog"/>
    <property type="match status" value="1"/>
</dbReference>
<keyword evidence="23" id="KW-1185">Reference proteome</keyword>
<evidence type="ECO:0000313" key="22">
    <source>
        <dbReference type="Ensembl" id="ENSEBUP00000024775.1"/>
    </source>
</evidence>
<reference evidence="22" key="1">
    <citation type="submission" date="2025-08" db="UniProtKB">
        <authorList>
            <consortium name="Ensembl"/>
        </authorList>
    </citation>
    <scope>IDENTIFICATION</scope>
</reference>
<reference evidence="22" key="2">
    <citation type="submission" date="2025-09" db="UniProtKB">
        <authorList>
            <consortium name="Ensembl"/>
        </authorList>
    </citation>
    <scope>IDENTIFICATION</scope>
</reference>
<evidence type="ECO:0000256" key="18">
    <source>
        <dbReference type="PIRSR" id="PIRSR619791-2"/>
    </source>
</evidence>
<evidence type="ECO:0000256" key="12">
    <source>
        <dbReference type="ARBA" id="ARBA00023002"/>
    </source>
</evidence>
<dbReference type="SUPFAM" id="SSF52058">
    <property type="entry name" value="L domain-like"/>
    <property type="match status" value="1"/>
</dbReference>
<dbReference type="InterPro" id="IPR013783">
    <property type="entry name" value="Ig-like_fold"/>
</dbReference>
<dbReference type="GO" id="GO:0005783">
    <property type="term" value="C:endoplasmic reticulum"/>
    <property type="evidence" value="ECO:0007669"/>
    <property type="project" value="UniProtKB-SubCell"/>
</dbReference>
<evidence type="ECO:0000256" key="15">
    <source>
        <dbReference type="ARBA" id="ARBA00023180"/>
    </source>
</evidence>
<name>A0A8C4R4I1_EPTBU</name>
<keyword evidence="5" id="KW-0433">Leucine-rich repeat</keyword>
<keyword evidence="12" id="KW-0560">Oxidoreductase</keyword>
<dbReference type="PROSITE" id="PS50184">
    <property type="entry name" value="VWFC_2"/>
    <property type="match status" value="1"/>
</dbReference>
<evidence type="ECO:0000256" key="2">
    <source>
        <dbReference type="ARBA" id="ARBA00004240"/>
    </source>
</evidence>
<keyword evidence="13 18" id="KW-0408">Iron</keyword>
<organism evidence="22 23">
    <name type="scientific">Eptatretus burgeri</name>
    <name type="common">Inshore hagfish</name>
    <dbReference type="NCBI Taxonomy" id="7764"/>
    <lineage>
        <taxon>Eukaryota</taxon>
        <taxon>Metazoa</taxon>
        <taxon>Chordata</taxon>
        <taxon>Craniata</taxon>
        <taxon>Vertebrata</taxon>
        <taxon>Cyclostomata</taxon>
        <taxon>Myxini</taxon>
        <taxon>Myxiniformes</taxon>
        <taxon>Myxinidae</taxon>
        <taxon>Eptatretinae</taxon>
        <taxon>Eptatretus</taxon>
    </lineage>
</organism>
<keyword evidence="9" id="KW-0677">Repeat</keyword>
<dbReference type="InterPro" id="IPR007110">
    <property type="entry name" value="Ig-like_dom"/>
</dbReference>
<evidence type="ECO:0000256" key="3">
    <source>
        <dbReference type="ARBA" id="ARBA00004613"/>
    </source>
</evidence>
<comment type="similarity">
    <text evidence="17">Belongs to the peroxidase family. XPO subfamily.</text>
</comment>
<evidence type="ECO:0000256" key="16">
    <source>
        <dbReference type="ARBA" id="ARBA00023319"/>
    </source>
</evidence>
<dbReference type="Pfam" id="PF07679">
    <property type="entry name" value="I-set"/>
    <property type="match status" value="3"/>
</dbReference>
<dbReference type="PANTHER" id="PTHR11475:SF58">
    <property type="entry name" value="PEROXIDASIN"/>
    <property type="match status" value="1"/>
</dbReference>
<keyword evidence="16" id="KW-0393">Immunoglobulin domain</keyword>
<dbReference type="SUPFAM" id="SSF48113">
    <property type="entry name" value="Heme-dependent peroxidases"/>
    <property type="match status" value="1"/>
</dbReference>
<dbReference type="CDD" id="cd09826">
    <property type="entry name" value="peroxidasin_like"/>
    <property type="match status" value="1"/>
</dbReference>
<dbReference type="SMART" id="SM00409">
    <property type="entry name" value="IG"/>
    <property type="match status" value="4"/>
</dbReference>
<evidence type="ECO:0000256" key="1">
    <source>
        <dbReference type="ARBA" id="ARBA00001970"/>
    </source>
</evidence>
<dbReference type="Ensembl" id="ENSEBUT00000025351.1">
    <property type="protein sequence ID" value="ENSEBUP00000024775.1"/>
    <property type="gene ID" value="ENSEBUG00000015298.1"/>
</dbReference>
<dbReference type="Pfam" id="PF13927">
    <property type="entry name" value="Ig_3"/>
    <property type="match status" value="1"/>
</dbReference>
<dbReference type="Gene3D" id="1.10.640.10">
    <property type="entry name" value="Haem peroxidase domain superfamily, animal type"/>
    <property type="match status" value="1"/>
</dbReference>
<comment type="subcellular location">
    <subcellularLocation>
        <location evidence="2">Endoplasmic reticulum</location>
    </subcellularLocation>
    <subcellularLocation>
        <location evidence="3">Secreted</location>
    </subcellularLocation>
</comment>
<dbReference type="SMART" id="SM00082">
    <property type="entry name" value="LRRCT"/>
    <property type="match status" value="1"/>
</dbReference>
<dbReference type="PRINTS" id="PR00457">
    <property type="entry name" value="ANPEROXIDASE"/>
</dbReference>
<evidence type="ECO:0000256" key="6">
    <source>
        <dbReference type="ARBA" id="ARBA00022617"/>
    </source>
</evidence>
<dbReference type="InterPro" id="IPR013098">
    <property type="entry name" value="Ig_I-set"/>
</dbReference>